<dbReference type="InterPro" id="IPR053935">
    <property type="entry name" value="VKGC_lumenal_dom"/>
</dbReference>
<keyword evidence="6" id="KW-0456">Lyase</keyword>
<evidence type="ECO:0000256" key="7">
    <source>
        <dbReference type="SAM" id="Phobius"/>
    </source>
</evidence>
<dbReference type="GO" id="GO:0012505">
    <property type="term" value="C:endomembrane system"/>
    <property type="evidence" value="ECO:0007669"/>
    <property type="project" value="UniProtKB-SubCell"/>
</dbReference>
<dbReference type="GO" id="GO:0019842">
    <property type="term" value="F:vitamin binding"/>
    <property type="evidence" value="ECO:0007669"/>
    <property type="project" value="TreeGrafter"/>
</dbReference>
<dbReference type="PANTHER" id="PTHR12639">
    <property type="entry name" value="VITAMIN K-DEPENDENT GAMMA-CARBOXYLASE"/>
    <property type="match status" value="1"/>
</dbReference>
<feature type="domain" description="HTTM-like" evidence="8">
    <location>
        <begin position="6"/>
        <end position="265"/>
    </location>
</feature>
<dbReference type="EMBL" id="CP030850">
    <property type="protein sequence ID" value="AXE16926.1"/>
    <property type="molecule type" value="Genomic_DNA"/>
</dbReference>
<feature type="transmembrane region" description="Helical" evidence="7">
    <location>
        <begin position="200"/>
        <end position="221"/>
    </location>
</feature>
<evidence type="ECO:0000256" key="3">
    <source>
        <dbReference type="ARBA" id="ARBA00022989"/>
    </source>
</evidence>
<dbReference type="GO" id="GO:0008488">
    <property type="term" value="F:gamma-glutamyl carboxylase activity"/>
    <property type="evidence" value="ECO:0007669"/>
    <property type="project" value="InterPro"/>
</dbReference>
<keyword evidence="5" id="KW-1015">Disulfide bond</keyword>
<keyword evidence="3 7" id="KW-1133">Transmembrane helix</keyword>
<comment type="subcellular location">
    <subcellularLocation>
        <location evidence="1">Endomembrane system</location>
        <topology evidence="1">Multi-pass membrane protein</topology>
    </subcellularLocation>
</comment>
<gene>
    <name evidence="9" type="ORF">DR864_03855</name>
</gene>
<accession>A0A344TE55</accession>
<evidence type="ECO:0000256" key="4">
    <source>
        <dbReference type="ARBA" id="ARBA00023136"/>
    </source>
</evidence>
<proteinExistence type="predicted"/>
<feature type="transmembrane region" description="Helical" evidence="7">
    <location>
        <begin position="65"/>
        <end position="98"/>
    </location>
</feature>
<evidence type="ECO:0000256" key="6">
    <source>
        <dbReference type="ARBA" id="ARBA00023239"/>
    </source>
</evidence>
<evidence type="ECO:0000259" key="8">
    <source>
        <dbReference type="SMART" id="SM00752"/>
    </source>
</evidence>
<evidence type="ECO:0000313" key="10">
    <source>
        <dbReference type="Proteomes" id="UP000251993"/>
    </source>
</evidence>
<dbReference type="Proteomes" id="UP000251993">
    <property type="component" value="Chromosome"/>
</dbReference>
<evidence type="ECO:0000256" key="2">
    <source>
        <dbReference type="ARBA" id="ARBA00022692"/>
    </source>
</evidence>
<evidence type="ECO:0000256" key="1">
    <source>
        <dbReference type="ARBA" id="ARBA00004127"/>
    </source>
</evidence>
<dbReference type="Pfam" id="PF22777">
    <property type="entry name" value="VKGC_lumenal_dom"/>
    <property type="match status" value="1"/>
</dbReference>
<keyword evidence="2 7" id="KW-0812">Transmembrane</keyword>
<dbReference type="OrthoDB" id="341137at2"/>
<dbReference type="InterPro" id="IPR007782">
    <property type="entry name" value="VKG_COase"/>
</dbReference>
<protein>
    <submittedName>
        <fullName evidence="9">HTTM domain-containing protein</fullName>
    </submittedName>
</protein>
<reference evidence="9 10" key="1">
    <citation type="submission" date="2018-07" db="EMBL/GenBank/DDBJ databases">
        <title>Genome sequencing of Runella.</title>
        <authorList>
            <person name="Baek M.-G."/>
            <person name="Yi H."/>
        </authorList>
    </citation>
    <scope>NUCLEOTIDE SEQUENCE [LARGE SCALE GENOMIC DNA]</scope>
    <source>
        <strain evidence="9 10">HYN0085</strain>
    </source>
</reference>
<feature type="transmembrane region" description="Helical" evidence="7">
    <location>
        <begin position="228"/>
        <end position="261"/>
    </location>
</feature>
<feature type="transmembrane region" description="Helical" evidence="7">
    <location>
        <begin position="12"/>
        <end position="33"/>
    </location>
</feature>
<dbReference type="PANTHER" id="PTHR12639:SF7">
    <property type="entry name" value="HTTM DOMAIN-CONTAINING PROTEIN"/>
    <property type="match status" value="1"/>
</dbReference>
<dbReference type="InterPro" id="IPR011020">
    <property type="entry name" value="HTTM-like"/>
</dbReference>
<feature type="transmembrane region" description="Helical" evidence="7">
    <location>
        <begin position="299"/>
        <end position="320"/>
    </location>
</feature>
<name>A0A344TE55_9BACT</name>
<feature type="transmembrane region" description="Helical" evidence="7">
    <location>
        <begin position="143"/>
        <end position="163"/>
    </location>
</feature>
<sequence>MKGYFNKTTSAAPLAGFRIAFGLMLFGGIVRFWRNGWIETLYVQPSHFFSFYGFEFVRPVGEYTYVLFAICGVSALLVAIGLFYRWSAISLFVSFTYIELIDKSTYLNHYYFTSIVCLLLIFLPSHAYFSLDAYRRRTLLADSIPLWCVDSLKLFVGILYFYAGLAKLNSDWLLHALPLRIWLPAKNDLPILGFLFNYDWIPYVFSWFGCLYDLSIPFLLWNRKTRPFAYAAVVVFHTLTAILFPIGMFPYIMMVTALIFFSAEFHQKIIEQLNRWFSVPTTFLRPAKTYDYPPMLKSFLLAGFSIFFIIQLLMPFRYLLYPGELFWTEEGYRFSWRVMLMEKAGYAQFTVKDEVGNLAVVNNSLFLTPLQEKMMSTQPDMLLQYAHILRDEYTKKGFRNPQVYVDSYVALNGRLGKPLVEPTVDLAQEQDSFKHKTWITSFDDNITGF</sequence>
<organism evidence="9 10">
    <name type="scientific">Runella rosea</name>
    <dbReference type="NCBI Taxonomy" id="2259595"/>
    <lineage>
        <taxon>Bacteria</taxon>
        <taxon>Pseudomonadati</taxon>
        <taxon>Bacteroidota</taxon>
        <taxon>Cytophagia</taxon>
        <taxon>Cytophagales</taxon>
        <taxon>Spirosomataceae</taxon>
        <taxon>Runella</taxon>
    </lineage>
</organism>
<dbReference type="InterPro" id="IPR053934">
    <property type="entry name" value="HTTM_dom"/>
</dbReference>
<dbReference type="SMART" id="SM00752">
    <property type="entry name" value="HTTM"/>
    <property type="match status" value="1"/>
</dbReference>
<dbReference type="KEGG" id="run:DR864_03855"/>
<keyword evidence="4 7" id="KW-0472">Membrane</keyword>
<dbReference type="RefSeq" id="WP_114065713.1">
    <property type="nucleotide sequence ID" value="NZ_CP030850.1"/>
</dbReference>
<dbReference type="Pfam" id="PF05090">
    <property type="entry name" value="HTTM"/>
    <property type="match status" value="1"/>
</dbReference>
<evidence type="ECO:0000313" key="9">
    <source>
        <dbReference type="EMBL" id="AXE16926.1"/>
    </source>
</evidence>
<feature type="transmembrane region" description="Helical" evidence="7">
    <location>
        <begin position="110"/>
        <end position="131"/>
    </location>
</feature>
<evidence type="ECO:0000256" key="5">
    <source>
        <dbReference type="ARBA" id="ARBA00023157"/>
    </source>
</evidence>
<keyword evidence="10" id="KW-1185">Reference proteome</keyword>
<dbReference type="AlphaFoldDB" id="A0A344TE55"/>